<evidence type="ECO:0000313" key="3">
    <source>
        <dbReference type="EMBL" id="MQT91117.1"/>
    </source>
</evidence>
<feature type="transmembrane region" description="Helical" evidence="1">
    <location>
        <begin position="40"/>
        <end position="58"/>
    </location>
</feature>
<gene>
    <name evidence="3" type="ORF">GHO39_18535</name>
    <name evidence="2" type="ORF">GHO40_25530</name>
</gene>
<dbReference type="RefSeq" id="WP_153329838.1">
    <property type="nucleotide sequence ID" value="NZ_WIWI01000053.1"/>
</dbReference>
<feature type="transmembrane region" description="Helical" evidence="1">
    <location>
        <begin position="164"/>
        <end position="182"/>
    </location>
</feature>
<keyword evidence="1" id="KW-0812">Transmembrane</keyword>
<sequence length="249" mass="28400">MEFLKQFDTYSIKARVFPAIIAGLPTLALLFIIVPWDHLGISQAIASFMGVVLVFAFADMARHRGKNIQTKLGSGETPEQWHRDNYDLPEVSKSLFRNFVADQLKQEAPTANEEEFDTTKANDFYRAANAWLRDRTRDTSKFSMLFGENITYGFRRNLLGLKTIAIICNLLVLAFCVAVLYFRPTYFEDLPRIDEKLIIVMAAVLLHTAYMIFSVNKNAVREASRAYGRQLILSCDTLMNNAHQTAQKK</sequence>
<dbReference type="EMBL" id="WIWI01000053">
    <property type="protein sequence ID" value="MQT91117.1"/>
    <property type="molecule type" value="Genomic_DNA"/>
</dbReference>
<dbReference type="AlphaFoldDB" id="A0A7X1WE47"/>
<evidence type="ECO:0000313" key="4">
    <source>
        <dbReference type="Proteomes" id="UP000441404"/>
    </source>
</evidence>
<protein>
    <submittedName>
        <fullName evidence="2">Uncharacterized protein</fullName>
    </submittedName>
</protein>
<keyword evidence="1" id="KW-1133">Transmembrane helix</keyword>
<feature type="transmembrane region" description="Helical" evidence="1">
    <location>
        <begin position="197"/>
        <end position="215"/>
    </location>
</feature>
<accession>A0A7X1WE47</accession>
<dbReference type="Proteomes" id="UP000441404">
    <property type="component" value="Unassembled WGS sequence"/>
</dbReference>
<proteinExistence type="predicted"/>
<reference evidence="4 5" key="1">
    <citation type="submission" date="2019-10" db="EMBL/GenBank/DDBJ databases">
        <title>Evaluation of single-gene subtyping targets for Pseudomonas.</title>
        <authorList>
            <person name="Reichler S.J."/>
            <person name="Orsi R.H."/>
            <person name="Wiedmann M."/>
            <person name="Martin N.H."/>
            <person name="Murphy S.I."/>
        </authorList>
    </citation>
    <scope>NUCLEOTIDE SEQUENCE [LARGE SCALE GENOMIC DNA]</scope>
    <source>
        <strain evidence="3 5">FSL R10-3254</strain>
        <strain evidence="2 4">FSL R10-3257</strain>
    </source>
</reference>
<name>A0A7X1WE47_9PSED</name>
<comment type="caution">
    <text evidence="2">The sequence shown here is derived from an EMBL/GenBank/DDBJ whole genome shotgun (WGS) entry which is preliminary data.</text>
</comment>
<keyword evidence="1" id="KW-0472">Membrane</keyword>
<evidence type="ECO:0000313" key="5">
    <source>
        <dbReference type="Proteomes" id="UP000489190"/>
    </source>
</evidence>
<evidence type="ECO:0000313" key="2">
    <source>
        <dbReference type="EMBL" id="MQT50046.1"/>
    </source>
</evidence>
<feature type="transmembrane region" description="Helical" evidence="1">
    <location>
        <begin position="12"/>
        <end position="34"/>
    </location>
</feature>
<evidence type="ECO:0000256" key="1">
    <source>
        <dbReference type="SAM" id="Phobius"/>
    </source>
</evidence>
<organism evidence="2 4">
    <name type="scientific">Pseudomonas helleri</name>
    <dbReference type="NCBI Taxonomy" id="1608996"/>
    <lineage>
        <taxon>Bacteria</taxon>
        <taxon>Pseudomonadati</taxon>
        <taxon>Pseudomonadota</taxon>
        <taxon>Gammaproteobacteria</taxon>
        <taxon>Pseudomonadales</taxon>
        <taxon>Pseudomonadaceae</taxon>
        <taxon>Pseudomonas</taxon>
    </lineage>
</organism>
<dbReference type="EMBL" id="WIWJ01000085">
    <property type="protein sequence ID" value="MQT50046.1"/>
    <property type="molecule type" value="Genomic_DNA"/>
</dbReference>
<dbReference type="Proteomes" id="UP000489190">
    <property type="component" value="Unassembled WGS sequence"/>
</dbReference>